<protein>
    <submittedName>
        <fullName evidence="1">Uncharacterized protein</fullName>
    </submittedName>
</protein>
<comment type="caution">
    <text evidence="1">The sequence shown here is derived from an EMBL/GenBank/DDBJ whole genome shotgun (WGS) entry which is preliminary data.</text>
</comment>
<accession>A0ABN2Q1Y0</accession>
<proteinExistence type="predicted"/>
<dbReference type="EMBL" id="BAAAOF010000009">
    <property type="protein sequence ID" value="GAA1941362.1"/>
    <property type="molecule type" value="Genomic_DNA"/>
</dbReference>
<name>A0ABN2Q1Y0_9MICO</name>
<sequence>MLRIADDGGHGVTAFGEQGLEQECDLAVAAEDQDSCGHVIHPTHPLGHALGLVIDCSPCVHGRRRYVPSMTMNDPSISWSAFAIGESVPLGPDGLDDGFESQFAVSEFD</sequence>
<keyword evidence="2" id="KW-1185">Reference proteome</keyword>
<gene>
    <name evidence="1" type="ORF">GCM10009775_36450</name>
</gene>
<reference evidence="1 2" key="1">
    <citation type="journal article" date="2019" name="Int. J. Syst. Evol. Microbiol.">
        <title>The Global Catalogue of Microorganisms (GCM) 10K type strain sequencing project: providing services to taxonomists for standard genome sequencing and annotation.</title>
        <authorList>
            <consortium name="The Broad Institute Genomics Platform"/>
            <consortium name="The Broad Institute Genome Sequencing Center for Infectious Disease"/>
            <person name="Wu L."/>
            <person name="Ma J."/>
        </authorList>
    </citation>
    <scope>NUCLEOTIDE SEQUENCE [LARGE SCALE GENOMIC DNA]</scope>
    <source>
        <strain evidence="1 2">JCM 14900</strain>
    </source>
</reference>
<organism evidence="1 2">
    <name type="scientific">Microbacterium aoyamense</name>
    <dbReference type="NCBI Taxonomy" id="344166"/>
    <lineage>
        <taxon>Bacteria</taxon>
        <taxon>Bacillati</taxon>
        <taxon>Actinomycetota</taxon>
        <taxon>Actinomycetes</taxon>
        <taxon>Micrococcales</taxon>
        <taxon>Microbacteriaceae</taxon>
        <taxon>Microbacterium</taxon>
    </lineage>
</organism>
<evidence type="ECO:0000313" key="1">
    <source>
        <dbReference type="EMBL" id="GAA1941362.1"/>
    </source>
</evidence>
<dbReference type="Proteomes" id="UP001501343">
    <property type="component" value="Unassembled WGS sequence"/>
</dbReference>
<evidence type="ECO:0000313" key="2">
    <source>
        <dbReference type="Proteomes" id="UP001501343"/>
    </source>
</evidence>